<dbReference type="AlphaFoldDB" id="A0A1S1V7L5"/>
<comment type="pathway">
    <text evidence="8">Cofactor biosynthesis; NAD(+) biosynthesis; NAD(+) from deamido-NAD(+) (ammonia route): step 1/1.</text>
</comment>
<evidence type="ECO:0000256" key="9">
    <source>
        <dbReference type="RuleBase" id="RU003811"/>
    </source>
</evidence>
<proteinExistence type="inferred from homology"/>
<dbReference type="InterPro" id="IPR022310">
    <property type="entry name" value="NAD/GMP_synthase"/>
</dbReference>
<evidence type="ECO:0000256" key="3">
    <source>
        <dbReference type="ARBA" id="ARBA00022723"/>
    </source>
</evidence>
<feature type="region of interest" description="Disordered" evidence="11">
    <location>
        <begin position="208"/>
        <end position="241"/>
    </location>
</feature>
<dbReference type="GO" id="GO:0004359">
    <property type="term" value="F:glutaminase activity"/>
    <property type="evidence" value="ECO:0007669"/>
    <property type="project" value="InterPro"/>
</dbReference>
<evidence type="ECO:0000256" key="2">
    <source>
        <dbReference type="ARBA" id="ARBA00022598"/>
    </source>
</evidence>
<keyword evidence="6 8" id="KW-0460">Magnesium</keyword>
<evidence type="ECO:0000256" key="10">
    <source>
        <dbReference type="RuleBase" id="RU003812"/>
    </source>
</evidence>
<dbReference type="EC" id="6.3.1.5" evidence="8 10"/>
<evidence type="ECO:0000256" key="8">
    <source>
        <dbReference type="HAMAP-Rule" id="MF_00193"/>
    </source>
</evidence>
<keyword evidence="3 8" id="KW-0479">Metal-binding</keyword>
<dbReference type="NCBIfam" id="TIGR00552">
    <property type="entry name" value="nadE"/>
    <property type="match status" value="1"/>
</dbReference>
<dbReference type="Pfam" id="PF02540">
    <property type="entry name" value="NAD_synthase"/>
    <property type="match status" value="1"/>
</dbReference>
<evidence type="ECO:0000313" key="13">
    <source>
        <dbReference type="EMBL" id="OHW62591.1"/>
    </source>
</evidence>
<accession>A0A1S1V7L5</accession>
<keyword evidence="7 8" id="KW-0520">NAD</keyword>
<evidence type="ECO:0000256" key="11">
    <source>
        <dbReference type="SAM" id="MobiDB-lite"/>
    </source>
</evidence>
<dbReference type="GO" id="GO:0005524">
    <property type="term" value="F:ATP binding"/>
    <property type="evidence" value="ECO:0007669"/>
    <property type="project" value="UniProtKB-UniRule"/>
</dbReference>
<dbReference type="Proteomes" id="UP000180254">
    <property type="component" value="Unassembled WGS sequence"/>
</dbReference>
<feature type="binding site" evidence="8">
    <location>
        <position position="150"/>
    </location>
    <ligand>
        <name>deamido-NAD(+)</name>
        <dbReference type="ChEBI" id="CHEBI:58437"/>
        <note>ligand shared between two neighboring subunits</note>
    </ligand>
</feature>
<comment type="function">
    <text evidence="8">Catalyzes the ATP-dependent amidation of deamido-NAD to form NAD. Uses ammonia as a nitrogen source.</text>
</comment>
<dbReference type="NCBIfam" id="NF010587">
    <property type="entry name" value="PRK13980.1"/>
    <property type="match status" value="1"/>
</dbReference>
<keyword evidence="5 8" id="KW-0067">ATP-binding</keyword>
<protein>
    <recommendedName>
        <fullName evidence="8 10">NH(3)-dependent NAD(+) synthetase</fullName>
        <ecNumber evidence="8 10">6.3.1.5</ecNumber>
    </recommendedName>
</protein>
<dbReference type="SUPFAM" id="SSF52402">
    <property type="entry name" value="Adenine nucleotide alpha hydrolases-like"/>
    <property type="match status" value="1"/>
</dbReference>
<feature type="binding site" description="in other chain" evidence="8">
    <location>
        <position position="110"/>
    </location>
    <ligand>
        <name>deamido-NAD(+)</name>
        <dbReference type="ChEBI" id="CHEBI:58437"/>
        <note>ligand shared between two neighboring subunits</note>
    </ligand>
</feature>
<comment type="caution">
    <text evidence="8">Lacks conserved residue(s) required for the propagation of feature annotation.</text>
</comment>
<dbReference type="HAMAP" id="MF_00193">
    <property type="entry name" value="NadE_ammonia_dep"/>
    <property type="match status" value="1"/>
</dbReference>
<feature type="binding site" evidence="8">
    <location>
        <position position="159"/>
    </location>
    <ligand>
        <name>ATP</name>
        <dbReference type="ChEBI" id="CHEBI:30616"/>
    </ligand>
</feature>
<dbReference type="GO" id="GO:0046872">
    <property type="term" value="F:metal ion binding"/>
    <property type="evidence" value="ECO:0007669"/>
    <property type="project" value="UniProtKB-KW"/>
</dbReference>
<dbReference type="STRING" id="39480.EUAN_11560"/>
<dbReference type="InterPro" id="IPR014729">
    <property type="entry name" value="Rossmann-like_a/b/a_fold"/>
</dbReference>
<dbReference type="GO" id="GO:0005737">
    <property type="term" value="C:cytoplasm"/>
    <property type="evidence" value="ECO:0007669"/>
    <property type="project" value="InterPro"/>
</dbReference>
<reference evidence="13 14" key="1">
    <citation type="submission" date="2016-09" db="EMBL/GenBank/DDBJ databases">
        <title>Genome sequence of Eubacterium angustum.</title>
        <authorList>
            <person name="Poehlein A."/>
            <person name="Daniel R."/>
        </authorList>
    </citation>
    <scope>NUCLEOTIDE SEQUENCE [LARGE SCALE GENOMIC DNA]</scope>
    <source>
        <strain evidence="13 14">DSM 1989</strain>
    </source>
</reference>
<feature type="binding site" evidence="8">
    <location>
        <position position="181"/>
    </location>
    <ligand>
        <name>ATP</name>
        <dbReference type="ChEBI" id="CHEBI:30616"/>
    </ligand>
</feature>
<comment type="catalytic activity">
    <reaction evidence="8 10">
        <text>deamido-NAD(+) + NH4(+) + ATP = AMP + diphosphate + NAD(+) + H(+)</text>
        <dbReference type="Rhea" id="RHEA:21188"/>
        <dbReference type="ChEBI" id="CHEBI:15378"/>
        <dbReference type="ChEBI" id="CHEBI:28938"/>
        <dbReference type="ChEBI" id="CHEBI:30616"/>
        <dbReference type="ChEBI" id="CHEBI:33019"/>
        <dbReference type="ChEBI" id="CHEBI:57540"/>
        <dbReference type="ChEBI" id="CHEBI:58437"/>
        <dbReference type="ChEBI" id="CHEBI:456215"/>
        <dbReference type="EC" id="6.3.1.5"/>
    </reaction>
</comment>
<dbReference type="UniPathway" id="UPA00253">
    <property type="reaction ID" value="UER00333"/>
</dbReference>
<feature type="domain" description="NAD/GMP synthase" evidence="12">
    <location>
        <begin position="7"/>
        <end position="233"/>
    </location>
</feature>
<dbReference type="PANTHER" id="PTHR23090:SF9">
    <property type="entry name" value="GLUTAMINE-DEPENDENT NAD(+) SYNTHETASE"/>
    <property type="match status" value="1"/>
</dbReference>
<name>A0A1S1V7L5_9FIRM</name>
<feature type="binding site" description="in other chain" evidence="8">
    <location>
        <begin position="228"/>
        <end position="229"/>
    </location>
    <ligand>
        <name>deamido-NAD(+)</name>
        <dbReference type="ChEBI" id="CHEBI:58437"/>
        <note>ligand shared between two neighboring subunits</note>
    </ligand>
</feature>
<dbReference type="GO" id="GO:0003952">
    <property type="term" value="F:NAD+ synthase (glutamine-hydrolyzing) activity"/>
    <property type="evidence" value="ECO:0007669"/>
    <property type="project" value="InterPro"/>
</dbReference>
<comment type="subunit">
    <text evidence="8">Homodimer.</text>
</comment>
<evidence type="ECO:0000256" key="5">
    <source>
        <dbReference type="ARBA" id="ARBA00022840"/>
    </source>
</evidence>
<keyword evidence="4 8" id="KW-0547">Nucleotide-binding</keyword>
<dbReference type="GO" id="GO:0009435">
    <property type="term" value="P:NAD+ biosynthetic process"/>
    <property type="evidence" value="ECO:0007669"/>
    <property type="project" value="UniProtKB-UniRule"/>
</dbReference>
<evidence type="ECO:0000259" key="12">
    <source>
        <dbReference type="Pfam" id="PF02540"/>
    </source>
</evidence>
<dbReference type="PANTHER" id="PTHR23090">
    <property type="entry name" value="NH 3 /GLUTAMINE-DEPENDENT NAD + SYNTHETASE"/>
    <property type="match status" value="1"/>
</dbReference>
<feature type="binding site" evidence="8">
    <location>
        <position position="135"/>
    </location>
    <ligand>
        <name>Mg(2+)</name>
        <dbReference type="ChEBI" id="CHEBI:18420"/>
    </ligand>
</feature>
<dbReference type="GO" id="GO:0008795">
    <property type="term" value="F:NAD+ synthase activity"/>
    <property type="evidence" value="ECO:0007669"/>
    <property type="project" value="UniProtKB-UniRule"/>
</dbReference>
<sequence>MNVEKITQEIVEWISGKVKEANCKGVVFGMSGGIDSAVVGALCKRAFPETSLGIIMPCESDPSDEEDARLVGGELGISLEKVDLTATYSTLLESIGGEVSAQSASNIKPRLRMTTLYYYAQKKGYLVVGSSNKSEITVGYFTKHGDSGVDILPIADLVKREVFELARHLGINRKIIEKSPSAGLWEGQTDEDEMGFSYKSLDSYIEQGSIDDSESQSKIERMNRCSQHKREFPPIFKPNKL</sequence>
<evidence type="ECO:0000256" key="1">
    <source>
        <dbReference type="ARBA" id="ARBA00005859"/>
    </source>
</evidence>
<comment type="similarity">
    <text evidence="1 8 9">Belongs to the NAD synthetase family.</text>
</comment>
<evidence type="ECO:0000256" key="6">
    <source>
        <dbReference type="ARBA" id="ARBA00022842"/>
    </source>
</evidence>
<dbReference type="EMBL" id="MKIE01000003">
    <property type="protein sequence ID" value="OHW62591.1"/>
    <property type="molecule type" value="Genomic_DNA"/>
</dbReference>
<dbReference type="InterPro" id="IPR003694">
    <property type="entry name" value="NAD_synthase"/>
</dbReference>
<feature type="binding site" evidence="8">
    <location>
        <position position="35"/>
    </location>
    <ligand>
        <name>Mg(2+)</name>
        <dbReference type="ChEBI" id="CHEBI:18420"/>
    </ligand>
</feature>
<gene>
    <name evidence="8 13" type="primary">nadE</name>
    <name evidence="13" type="ORF">EUAN_11560</name>
</gene>
<dbReference type="CDD" id="cd00553">
    <property type="entry name" value="NAD_synthase"/>
    <property type="match status" value="1"/>
</dbReference>
<evidence type="ECO:0000256" key="4">
    <source>
        <dbReference type="ARBA" id="ARBA00022741"/>
    </source>
</evidence>
<dbReference type="InterPro" id="IPR022926">
    <property type="entry name" value="NH(3)-dep_NAD(+)_synth"/>
</dbReference>
<dbReference type="Gene3D" id="3.40.50.620">
    <property type="entry name" value="HUPs"/>
    <property type="match status" value="1"/>
</dbReference>
<keyword evidence="14" id="KW-1185">Reference proteome</keyword>
<evidence type="ECO:0000313" key="14">
    <source>
        <dbReference type="Proteomes" id="UP000180254"/>
    </source>
</evidence>
<keyword evidence="2 8" id="KW-0436">Ligase</keyword>
<feature type="compositionally biased region" description="Basic and acidic residues" evidence="11">
    <location>
        <begin position="215"/>
        <end position="232"/>
    </location>
</feature>
<feature type="binding site" description="in other chain" evidence="8">
    <location>
        <position position="143"/>
    </location>
    <ligand>
        <name>deamido-NAD(+)</name>
        <dbReference type="ChEBI" id="CHEBI:58437"/>
        <note>ligand shared between two neighboring subunits</note>
    </ligand>
</feature>
<organism evidence="13 14">
    <name type="scientific">Andreesenia angusta</name>
    <dbReference type="NCBI Taxonomy" id="39480"/>
    <lineage>
        <taxon>Bacteria</taxon>
        <taxon>Bacillati</taxon>
        <taxon>Bacillota</taxon>
        <taxon>Tissierellia</taxon>
        <taxon>Tissierellales</taxon>
        <taxon>Gottschalkiaceae</taxon>
        <taxon>Andreesenia</taxon>
    </lineage>
</organism>
<evidence type="ECO:0000256" key="7">
    <source>
        <dbReference type="ARBA" id="ARBA00023027"/>
    </source>
</evidence>
<dbReference type="RefSeq" id="WP_211266289.1">
    <property type="nucleotide sequence ID" value="NZ_MKIE01000003.1"/>
</dbReference>
<comment type="caution">
    <text evidence="13">The sequence shown here is derived from an EMBL/GenBank/DDBJ whole genome shotgun (WGS) entry which is preliminary data.</text>
</comment>
<feature type="binding site" evidence="8">
    <location>
        <begin position="29"/>
        <end position="36"/>
    </location>
    <ligand>
        <name>ATP</name>
        <dbReference type="ChEBI" id="CHEBI:30616"/>
    </ligand>
</feature>